<sequence>MYDTFRTYWPLAFIAAGVVIIIKAMVPSSKRKQYKPGQQHHNYSQKTEDGYVDITNHFGSITQMVLDPVFKGGKINNRFGETILDLRRTNLAPGDTILDIQNMFGGVEIYVKESWKVKNEINPVLSGVDDKRYNVYQGDESVSTLVIRGSATFSGIEIKC</sequence>
<keyword evidence="1" id="KW-1133">Transmembrane helix</keyword>
<comment type="caution">
    <text evidence="3">The sequence shown here is derived from an EMBL/GenBank/DDBJ whole genome shotgun (WGS) entry which is preliminary data.</text>
</comment>
<protein>
    <recommendedName>
        <fullName evidence="2">Cell wall-active antibiotics response LiaF-like C-terminal domain-containing protein</fullName>
    </recommendedName>
</protein>
<dbReference type="Pfam" id="PF09922">
    <property type="entry name" value="LiaF-like_C"/>
    <property type="match status" value="1"/>
</dbReference>
<feature type="domain" description="Cell wall-active antibiotics response LiaF-like C-terminal" evidence="2">
    <location>
        <begin position="73"/>
        <end position="129"/>
    </location>
</feature>
<dbReference type="EMBL" id="VSSQ01029037">
    <property type="protein sequence ID" value="MPM78997.1"/>
    <property type="molecule type" value="Genomic_DNA"/>
</dbReference>
<keyword evidence="1" id="KW-0472">Membrane</keyword>
<evidence type="ECO:0000256" key="1">
    <source>
        <dbReference type="SAM" id="Phobius"/>
    </source>
</evidence>
<keyword evidence="1" id="KW-0812">Transmembrane</keyword>
<dbReference type="InterPro" id="IPR024425">
    <property type="entry name" value="LiaF-like_C"/>
</dbReference>
<organism evidence="3">
    <name type="scientific">bioreactor metagenome</name>
    <dbReference type="NCBI Taxonomy" id="1076179"/>
    <lineage>
        <taxon>unclassified sequences</taxon>
        <taxon>metagenomes</taxon>
        <taxon>ecological metagenomes</taxon>
    </lineage>
</organism>
<name>A0A645CQ04_9ZZZZ</name>
<dbReference type="AlphaFoldDB" id="A0A645CQ04"/>
<reference evidence="3" key="1">
    <citation type="submission" date="2019-08" db="EMBL/GenBank/DDBJ databases">
        <authorList>
            <person name="Kucharzyk K."/>
            <person name="Murdoch R.W."/>
            <person name="Higgins S."/>
            <person name="Loffler F."/>
        </authorList>
    </citation>
    <scope>NUCLEOTIDE SEQUENCE</scope>
</reference>
<dbReference type="PANTHER" id="PTHR40763">
    <property type="entry name" value="MEMBRANE PROTEIN-RELATED"/>
    <property type="match status" value="1"/>
</dbReference>
<evidence type="ECO:0000259" key="2">
    <source>
        <dbReference type="Pfam" id="PF09922"/>
    </source>
</evidence>
<accession>A0A645CQ04</accession>
<dbReference type="PANTHER" id="PTHR40763:SF5">
    <property type="entry name" value="MEMBRANE PROTEIN"/>
    <property type="match status" value="1"/>
</dbReference>
<gene>
    <name evidence="3" type="ORF">SDC9_126012</name>
</gene>
<proteinExistence type="predicted"/>
<evidence type="ECO:0000313" key="3">
    <source>
        <dbReference type="EMBL" id="MPM78997.1"/>
    </source>
</evidence>
<feature type="transmembrane region" description="Helical" evidence="1">
    <location>
        <begin position="6"/>
        <end position="26"/>
    </location>
</feature>